<dbReference type="Pfam" id="PF22600">
    <property type="entry name" value="MTPAP-like_central"/>
    <property type="match status" value="2"/>
</dbReference>
<dbReference type="InterPro" id="IPR054708">
    <property type="entry name" value="MTPAP-like_central"/>
</dbReference>
<dbReference type="Gene3D" id="1.10.1410.10">
    <property type="match status" value="2"/>
</dbReference>
<dbReference type="Gene3D" id="3.30.460.10">
    <property type="entry name" value="Beta Polymerase, domain 2"/>
    <property type="match status" value="2"/>
</dbReference>
<dbReference type="GO" id="GO:0050265">
    <property type="term" value="F:RNA uridylyltransferase activity"/>
    <property type="evidence" value="ECO:0007669"/>
    <property type="project" value="TreeGrafter"/>
</dbReference>
<dbReference type="GO" id="GO:0031123">
    <property type="term" value="P:RNA 3'-end processing"/>
    <property type="evidence" value="ECO:0007669"/>
    <property type="project" value="TreeGrafter"/>
</dbReference>
<feature type="domain" description="Poly(A) RNA polymerase mitochondrial-like central palm" evidence="1">
    <location>
        <begin position="429"/>
        <end position="581"/>
    </location>
</feature>
<accession>A0A0B2VHT3</accession>
<dbReference type="OMA" id="RICHIKA"/>
<evidence type="ECO:0000313" key="2">
    <source>
        <dbReference type="EMBL" id="KHN80974.1"/>
    </source>
</evidence>
<evidence type="ECO:0000259" key="1">
    <source>
        <dbReference type="Pfam" id="PF22600"/>
    </source>
</evidence>
<gene>
    <name evidence="2" type="primary">Gld2</name>
    <name evidence="2" type="ORF">Tcan_15608</name>
</gene>
<dbReference type="SUPFAM" id="SSF81301">
    <property type="entry name" value="Nucleotidyltransferase"/>
    <property type="match status" value="2"/>
</dbReference>
<protein>
    <submittedName>
        <fullName evidence="2">Poly(A) RNA polymerase gld-2-like protein A</fullName>
    </submittedName>
</protein>
<comment type="caution">
    <text evidence="2">The sequence shown here is derived from an EMBL/GenBank/DDBJ whole genome shotgun (WGS) entry which is preliminary data.</text>
</comment>
<reference evidence="2 3" key="1">
    <citation type="submission" date="2014-11" db="EMBL/GenBank/DDBJ databases">
        <title>Genetic blueprint of the zoonotic pathogen Toxocara canis.</title>
        <authorList>
            <person name="Zhu X.-Q."/>
            <person name="Korhonen P.K."/>
            <person name="Cai H."/>
            <person name="Young N.D."/>
            <person name="Nejsum P."/>
            <person name="von Samson-Himmelstjerna G."/>
            <person name="Boag P.R."/>
            <person name="Tan P."/>
            <person name="Li Q."/>
            <person name="Min J."/>
            <person name="Yang Y."/>
            <person name="Wang X."/>
            <person name="Fang X."/>
            <person name="Hall R.S."/>
            <person name="Hofmann A."/>
            <person name="Sternberg P.W."/>
            <person name="Jex A.R."/>
            <person name="Gasser R.B."/>
        </authorList>
    </citation>
    <scope>NUCLEOTIDE SEQUENCE [LARGE SCALE GENOMIC DNA]</scope>
    <source>
        <strain evidence="2">PN_DK_2014</strain>
    </source>
</reference>
<evidence type="ECO:0000313" key="3">
    <source>
        <dbReference type="Proteomes" id="UP000031036"/>
    </source>
</evidence>
<dbReference type="EMBL" id="JPKZ01001612">
    <property type="protein sequence ID" value="KHN80974.1"/>
    <property type="molecule type" value="Genomic_DNA"/>
</dbReference>
<sequence>MPMRVLLRTRRSLSFSTATFASRKTKRHPKLKAVEVQQQNALHNEELLRVPSTSSASESFTEFMLDRYGTELRRLSASLKEHVEADRAGLQKSCNRRKYILECLRKALVGSSDRLVVPVGSTGSGLAGLKSDLDVVLVSSLDDTKRAKMIESFSNEKFRIAYMRKVQGAVKKHDNRGEFDWDKSLLLWKVRVPVVRLCTKLGIDVDIQFDNLHSIRNTNFVRHCVQEDARVSLLNAWAQRWMMAMRLKNSRIGMFSSYHTTMLIIHFLQCAEYASGPVLPQMYDMHCDQLSRLLPIEKIAQMLEQPLVHAPIKNDRSPTIAEIIVRFIDFYSKIDFHESALLVESGQIIQRADDSRDLLMIHDPYSPETICNVHSGAERLMQAFAVTKEAMASGSNAAKIDENRASTSRPSFGAIKSQYPEKIIRLDELLNDAQQKYRSKSAQRQMEMRDLVSRIEKRACSGNSRLVAIGSLSNSFVFDDSSDVDVCFFPLLPPDRRSQFNADLYQNITFKEHFMRMMFKRIVEDDEIGGTYLDMDECLVLHRARVPILVIKYKNGFSVDIQFSNDSYQAIRNTNLIRHYAMADGRFGAVYMWLRTLFRSLGIMRSKEGLFSSYHILCLVAHFLQCTSGALSKPVLPVLTRSHAHLVGQELAIEKVIKMLDEPIQQCTLEDWHSENSMSAGELAIRLIDYYANIDIFRCAISLQKGTLERKKQPSSANWLQIFDPYSKANVCNRRDAGDAFQRAIDFIFHKMQKGLMLDSFPWFPEASEFKLKGEWTKWRFLKGKRTKKDESNGESGRFF</sequence>
<dbReference type="AlphaFoldDB" id="A0A0B2VHT3"/>
<name>A0A0B2VHT3_TOXCA</name>
<dbReference type="SUPFAM" id="SSF81631">
    <property type="entry name" value="PAP/OAS1 substrate-binding domain"/>
    <property type="match status" value="2"/>
</dbReference>
<organism evidence="2 3">
    <name type="scientific">Toxocara canis</name>
    <name type="common">Canine roundworm</name>
    <dbReference type="NCBI Taxonomy" id="6265"/>
    <lineage>
        <taxon>Eukaryota</taxon>
        <taxon>Metazoa</taxon>
        <taxon>Ecdysozoa</taxon>
        <taxon>Nematoda</taxon>
        <taxon>Chromadorea</taxon>
        <taxon>Rhabditida</taxon>
        <taxon>Spirurina</taxon>
        <taxon>Ascaridomorpha</taxon>
        <taxon>Ascaridoidea</taxon>
        <taxon>Toxocaridae</taxon>
        <taxon>Toxocara</taxon>
    </lineage>
</organism>
<dbReference type="STRING" id="6265.A0A0B2VHT3"/>
<dbReference type="Proteomes" id="UP000031036">
    <property type="component" value="Unassembled WGS sequence"/>
</dbReference>
<proteinExistence type="predicted"/>
<dbReference type="InterPro" id="IPR043519">
    <property type="entry name" value="NT_sf"/>
</dbReference>
<dbReference type="PANTHER" id="PTHR12271">
    <property type="entry name" value="POLY A POLYMERASE CID PAP -RELATED"/>
    <property type="match status" value="1"/>
</dbReference>
<dbReference type="OrthoDB" id="434989at2759"/>
<dbReference type="PANTHER" id="PTHR12271:SF12">
    <property type="entry name" value="POLYMERASE NUCLEOTIDYL TRANSFERASE DOMAIN-CONTAINING PROTEIN"/>
    <property type="match status" value="1"/>
</dbReference>
<keyword evidence="3" id="KW-1185">Reference proteome</keyword>
<feature type="domain" description="Poly(A) RNA polymerase mitochondrial-like central palm" evidence="1">
    <location>
        <begin position="82"/>
        <end position="223"/>
    </location>
</feature>